<keyword evidence="2 4" id="KW-0808">Transferase</keyword>
<feature type="binding site" evidence="4">
    <location>
        <position position="363"/>
    </location>
    <ligand>
        <name>Zn(2+)</name>
        <dbReference type="ChEBI" id="CHEBI:29105"/>
    </ligand>
</feature>
<comment type="cofactor">
    <cofactor evidence="4">
        <name>Zn(2+)</name>
        <dbReference type="ChEBI" id="CHEBI:29105"/>
    </cofactor>
    <text evidence="4">Binds 1 zinc ion per subunit.</text>
</comment>
<gene>
    <name evidence="4" type="primary">tgt</name>
    <name evidence="7" type="ORF">A2W52_03170</name>
</gene>
<evidence type="ECO:0000256" key="1">
    <source>
        <dbReference type="ARBA" id="ARBA00022676"/>
    </source>
</evidence>
<feature type="binding site" evidence="4">
    <location>
        <position position="360"/>
    </location>
    <ligand>
        <name>Zn(2+)</name>
        <dbReference type="ChEBI" id="CHEBI:29105"/>
    </ligand>
</feature>
<feature type="region of interest" description="Disordered" evidence="5">
    <location>
        <begin position="134"/>
        <end position="157"/>
    </location>
</feature>
<dbReference type="GO" id="GO:0008616">
    <property type="term" value="P:tRNA queuosine(34) biosynthetic process"/>
    <property type="evidence" value="ECO:0007669"/>
    <property type="project" value="UniProtKB-UniRule"/>
</dbReference>
<protein>
    <recommendedName>
        <fullName evidence="4">Queuine tRNA-ribosyltransferase</fullName>
        <ecNumber evidence="4">2.4.2.29</ecNumber>
    </recommendedName>
    <alternativeName>
        <fullName evidence="4">Guanine insertion enzyme</fullName>
    </alternativeName>
    <alternativeName>
        <fullName evidence="4">tRNA-guanine transglycosylase</fullName>
    </alternativeName>
</protein>
<reference evidence="7 8" key="1">
    <citation type="journal article" date="2016" name="Nat. Commun.">
        <title>Thousands of microbial genomes shed light on interconnected biogeochemical processes in an aquifer system.</title>
        <authorList>
            <person name="Anantharaman K."/>
            <person name="Brown C.T."/>
            <person name="Hug L.A."/>
            <person name="Sharon I."/>
            <person name="Castelle C.J."/>
            <person name="Probst A.J."/>
            <person name="Thomas B.C."/>
            <person name="Singh A."/>
            <person name="Wilkins M.J."/>
            <person name="Karaoz U."/>
            <person name="Brodie E.L."/>
            <person name="Williams K.H."/>
            <person name="Hubbard S.S."/>
            <person name="Banfield J.F."/>
        </authorList>
    </citation>
    <scope>NUCLEOTIDE SEQUENCE [LARGE SCALE GENOMIC DNA]</scope>
</reference>
<dbReference type="EMBL" id="MHRJ01000019">
    <property type="protein sequence ID" value="OHA22886.1"/>
    <property type="molecule type" value="Genomic_DNA"/>
</dbReference>
<organism evidence="7 8">
    <name type="scientific">Candidatus Taylorbacteria bacterium RIFCSPHIGHO2_02_49_25</name>
    <dbReference type="NCBI Taxonomy" id="1802305"/>
    <lineage>
        <taxon>Bacteria</taxon>
        <taxon>Candidatus Tayloriibacteriota</taxon>
    </lineage>
</organism>
<feature type="active site" description="Nucleophile" evidence="4">
    <location>
        <position position="320"/>
    </location>
</feature>
<dbReference type="Proteomes" id="UP000176493">
    <property type="component" value="Unassembled WGS sequence"/>
</dbReference>
<accession>A0A1G2MG56</accession>
<dbReference type="Gene3D" id="3.20.20.105">
    <property type="entry name" value="Queuine tRNA-ribosyltransferase-like"/>
    <property type="match status" value="1"/>
</dbReference>
<evidence type="ECO:0000256" key="2">
    <source>
        <dbReference type="ARBA" id="ARBA00022679"/>
    </source>
</evidence>
<proteinExistence type="inferred from homology"/>
<dbReference type="NCBIfam" id="TIGR00449">
    <property type="entry name" value="tgt_general"/>
    <property type="match status" value="2"/>
</dbReference>
<dbReference type="InterPro" id="IPR036511">
    <property type="entry name" value="TGT-like_sf"/>
</dbReference>
<keyword evidence="4" id="KW-0479">Metal-binding</keyword>
<name>A0A1G2MG56_9BACT</name>
<feature type="domain" description="tRNA-guanine(15) transglycosylase-like" evidence="6">
    <location>
        <begin position="14"/>
        <end position="108"/>
    </location>
</feature>
<comment type="caution">
    <text evidence="7">The sequence shown here is derived from an EMBL/GenBank/DDBJ whole genome shotgun (WGS) entry which is preliminary data.</text>
</comment>
<feature type="binding site" evidence="4">
    <location>
        <position position="389"/>
    </location>
    <ligand>
        <name>Zn(2+)</name>
        <dbReference type="ChEBI" id="CHEBI:29105"/>
    </ligand>
</feature>
<feature type="domain" description="tRNA-guanine(15) transglycosylase-like" evidence="6">
    <location>
        <begin position="138"/>
        <end position="422"/>
    </location>
</feature>
<keyword evidence="3 4" id="KW-0819">tRNA processing</keyword>
<evidence type="ECO:0000313" key="8">
    <source>
        <dbReference type="Proteomes" id="UP000176493"/>
    </source>
</evidence>
<dbReference type="InterPro" id="IPR002616">
    <property type="entry name" value="tRNA_ribo_trans-like"/>
</dbReference>
<evidence type="ECO:0000313" key="7">
    <source>
        <dbReference type="EMBL" id="OHA22886.1"/>
    </source>
</evidence>
<feature type="binding site" evidence="4">
    <location>
        <position position="246"/>
    </location>
    <ligand>
        <name>substrate</name>
    </ligand>
</feature>
<dbReference type="UniPathway" id="UPA00392"/>
<evidence type="ECO:0000259" key="6">
    <source>
        <dbReference type="Pfam" id="PF01702"/>
    </source>
</evidence>
<feature type="binding site" evidence="4">
    <location>
        <begin position="91"/>
        <end position="95"/>
    </location>
    <ligand>
        <name>substrate</name>
    </ligand>
</feature>
<feature type="binding site" evidence="4">
    <location>
        <position position="358"/>
    </location>
    <ligand>
        <name>Zn(2+)</name>
        <dbReference type="ChEBI" id="CHEBI:29105"/>
    </ligand>
</feature>
<feature type="region of interest" description="RNA binding" evidence="4">
    <location>
        <begin position="301"/>
        <end position="307"/>
    </location>
</feature>
<dbReference type="PANTHER" id="PTHR46499:SF1">
    <property type="entry name" value="QUEUINE TRNA-RIBOSYLTRANSFERASE"/>
    <property type="match status" value="1"/>
</dbReference>
<dbReference type="GO" id="GO:0005737">
    <property type="term" value="C:cytoplasm"/>
    <property type="evidence" value="ECO:0007669"/>
    <property type="project" value="TreeGrafter"/>
</dbReference>
<dbReference type="HAMAP" id="MF_00168">
    <property type="entry name" value="Q_tRNA_Tgt"/>
    <property type="match status" value="1"/>
</dbReference>
<feature type="region of interest" description="RNA binding; important for wobble base 34 recognition" evidence="4">
    <location>
        <begin position="325"/>
        <end position="329"/>
    </location>
</feature>
<dbReference type="InterPro" id="IPR050076">
    <property type="entry name" value="ArchSynthase1/Queuine_TRR"/>
</dbReference>
<comment type="subunit">
    <text evidence="4">Homodimer. Within each dimer, one monomer is responsible for RNA recognition and catalysis, while the other monomer binds to the replacement base PreQ1.</text>
</comment>
<comment type="catalytic activity">
    <reaction evidence="4">
        <text>7-aminomethyl-7-carbaguanine + guanosine(34) in tRNA = 7-aminomethyl-7-carbaguanosine(34) in tRNA + guanine</text>
        <dbReference type="Rhea" id="RHEA:24104"/>
        <dbReference type="Rhea" id="RHEA-COMP:10341"/>
        <dbReference type="Rhea" id="RHEA-COMP:10342"/>
        <dbReference type="ChEBI" id="CHEBI:16235"/>
        <dbReference type="ChEBI" id="CHEBI:58703"/>
        <dbReference type="ChEBI" id="CHEBI:74269"/>
        <dbReference type="ChEBI" id="CHEBI:82833"/>
        <dbReference type="EC" id="2.4.2.29"/>
    </reaction>
</comment>
<keyword evidence="4" id="KW-0862">Zinc</keyword>
<keyword evidence="4" id="KW-0671">Queuosine biosynthesis</keyword>
<sequence>MNFEIQKKLKGALGRTGILSTAHGNIETPAFVAVGTKATVKSLTPEEIRATHAQIVLGNTYHLYLEPGEKIVHEAGGIGAFMGWGGPTMTDSGGFQVFSLGAAFNRASRSKISTHKEHTNKLEIVGMSTARGKEIPPAKIDEDGVTFKSPKDGSAHRFTPERSIEVQHALGADIIFAFDECTSPDAPYTYQKEAMERTHRWAKRSLERHCELKQGSTLPARQSLGAGGNREKGRTLFQQQLFGIVQGGQFEDLRIESAKTIGQMEFDGFGIGGSFDKEDVGNAVRWVNELLPEERPRHLLGIGDPTDLFDAVENGCDLFDCVAPTREARSGSLYTKCGRFNIENAKYKTDFAPIEKDCGCYTCRNFTRAYLAHLFRSNEILANTLATIHNLHFTVQLVKSIRFAILDGIFFRVRDDFLKSYERCTLGDG</sequence>
<dbReference type="AlphaFoldDB" id="A0A1G2MG56"/>
<dbReference type="Pfam" id="PF01702">
    <property type="entry name" value="TGT"/>
    <property type="match status" value="2"/>
</dbReference>
<evidence type="ECO:0000256" key="4">
    <source>
        <dbReference type="HAMAP-Rule" id="MF_00168"/>
    </source>
</evidence>
<comment type="pathway">
    <text evidence="4">tRNA modification; tRNA-queuosine biosynthesis.</text>
</comment>
<feature type="binding site" evidence="4">
    <location>
        <position position="179"/>
    </location>
    <ligand>
        <name>substrate</name>
    </ligand>
</feature>
<evidence type="ECO:0000256" key="5">
    <source>
        <dbReference type="SAM" id="MobiDB-lite"/>
    </source>
</evidence>
<dbReference type="PANTHER" id="PTHR46499">
    <property type="entry name" value="QUEUINE TRNA-RIBOSYLTRANSFERASE"/>
    <property type="match status" value="1"/>
</dbReference>
<evidence type="ECO:0000256" key="3">
    <source>
        <dbReference type="ARBA" id="ARBA00022694"/>
    </source>
</evidence>
<feature type="binding site" evidence="4">
    <location>
        <position position="273"/>
    </location>
    <ligand>
        <name>substrate</name>
    </ligand>
</feature>
<comment type="function">
    <text evidence="4">Catalyzes the base-exchange of a guanine (G) residue with the queuine precursor 7-aminomethyl-7-deazaguanine (PreQ1) at position 34 (anticodon wobble position) in tRNAs with GU(N) anticodons (tRNA-Asp, -Asn, -His and -Tyr). Catalysis occurs through a double-displacement mechanism. The nucleophile active site attacks the C1' of nucleotide 34 to detach the guanine base from the RNA, forming a covalent enzyme-RNA intermediate. The proton acceptor active site deprotonates the incoming PreQ1, allowing a nucleophilic attack on the C1' of the ribose to form the product. After dissociation, two additional enzymatic reactions on the tRNA convert PreQ1 to queuine (Q), resulting in the hypermodified nucleoside queuosine (7-(((4,5-cis-dihydroxy-2-cyclopenten-1-yl)amino)methyl)-7-deazaguanosine).</text>
</comment>
<dbReference type="EC" id="2.4.2.29" evidence="4"/>
<dbReference type="InterPro" id="IPR004803">
    <property type="entry name" value="TGT"/>
</dbReference>
<comment type="similarity">
    <text evidence="4">Belongs to the queuine tRNA-ribosyltransferase family.</text>
</comment>
<dbReference type="GO" id="GO:0046872">
    <property type="term" value="F:metal ion binding"/>
    <property type="evidence" value="ECO:0007669"/>
    <property type="project" value="UniProtKB-KW"/>
</dbReference>
<dbReference type="GO" id="GO:0008479">
    <property type="term" value="F:tRNA-guanosine(34) queuine transglycosylase activity"/>
    <property type="evidence" value="ECO:0007669"/>
    <property type="project" value="UniProtKB-UniRule"/>
</dbReference>
<keyword evidence="1 4" id="KW-0328">Glycosyltransferase</keyword>
<feature type="active site" description="Proton acceptor" evidence="4">
    <location>
        <position position="91"/>
    </location>
</feature>
<dbReference type="SUPFAM" id="SSF51713">
    <property type="entry name" value="tRNA-guanine transglycosylase"/>
    <property type="match status" value="1"/>
</dbReference>